<keyword evidence="2" id="KW-1003">Cell membrane</keyword>
<dbReference type="PANTHER" id="PTHR32089:SF112">
    <property type="entry name" value="LYSOZYME-LIKE PROTEIN-RELATED"/>
    <property type="match status" value="1"/>
</dbReference>
<dbReference type="AlphaFoldDB" id="A0A0A6VD24"/>
<dbReference type="CDD" id="cd06225">
    <property type="entry name" value="HAMP"/>
    <property type="match status" value="1"/>
</dbReference>
<organism evidence="11 13">
    <name type="scientific">Heyndrickxia ginsengihumi</name>
    <dbReference type="NCBI Taxonomy" id="363870"/>
    <lineage>
        <taxon>Bacteria</taxon>
        <taxon>Bacillati</taxon>
        <taxon>Bacillota</taxon>
        <taxon>Bacilli</taxon>
        <taxon>Bacillales</taxon>
        <taxon>Bacillaceae</taxon>
        <taxon>Heyndrickxia</taxon>
    </lineage>
</organism>
<evidence type="ECO:0000313" key="13">
    <source>
        <dbReference type="Proteomes" id="UP000030588"/>
    </source>
</evidence>
<reference evidence="12 14" key="3">
    <citation type="submission" date="2020-03" db="EMBL/GenBank/DDBJ databases">
        <title>Bacillus aquiflavi sp. nov., isolated from yellow water of strong flavor Chinese baijiu in Yibin region of China.</title>
        <authorList>
            <person name="Xie J."/>
        </authorList>
    </citation>
    <scope>NUCLEOTIDE SEQUENCE [LARGE SCALE GENOMIC DNA]</scope>
    <source>
        <strain evidence="12 14">Gsoil 114</strain>
    </source>
</reference>
<dbReference type="PROSITE" id="PS50111">
    <property type="entry name" value="CHEMOTAXIS_TRANSDUC_2"/>
    <property type="match status" value="1"/>
</dbReference>
<dbReference type="STRING" id="363870.NG54_15620"/>
<dbReference type="EMBL" id="JAAIWK010000021">
    <property type="protein sequence ID" value="NEY20791.1"/>
    <property type="molecule type" value="Genomic_DNA"/>
</dbReference>
<accession>A0A0A6VD24</accession>
<keyword evidence="8" id="KW-1133">Transmembrane helix</keyword>
<dbReference type="InterPro" id="IPR004089">
    <property type="entry name" value="MCPsignal_dom"/>
</dbReference>
<evidence type="ECO:0000256" key="2">
    <source>
        <dbReference type="ARBA" id="ARBA00022475"/>
    </source>
</evidence>
<evidence type="ECO:0000256" key="8">
    <source>
        <dbReference type="SAM" id="Phobius"/>
    </source>
</evidence>
<dbReference type="CDD" id="cd12913">
    <property type="entry name" value="PDC1_MCP_like"/>
    <property type="match status" value="1"/>
</dbReference>
<proteinExistence type="inferred from homology"/>
<dbReference type="GO" id="GO:0007165">
    <property type="term" value="P:signal transduction"/>
    <property type="evidence" value="ECO:0007669"/>
    <property type="project" value="UniProtKB-KW"/>
</dbReference>
<dbReference type="SMART" id="SM00283">
    <property type="entry name" value="MA"/>
    <property type="match status" value="1"/>
</dbReference>
<dbReference type="InterPro" id="IPR004090">
    <property type="entry name" value="Chemotax_Me-accpt_rcpt"/>
</dbReference>
<gene>
    <name evidence="12" type="ORF">G4D61_12590</name>
    <name evidence="11" type="ORF">NG54_15620</name>
</gene>
<dbReference type="SMART" id="SM00304">
    <property type="entry name" value="HAMP"/>
    <property type="match status" value="1"/>
</dbReference>
<dbReference type="Gene3D" id="1.10.287.950">
    <property type="entry name" value="Methyl-accepting chemotaxis protein"/>
    <property type="match status" value="1"/>
</dbReference>
<dbReference type="PROSITE" id="PS50885">
    <property type="entry name" value="HAMP"/>
    <property type="match status" value="1"/>
</dbReference>
<evidence type="ECO:0000256" key="7">
    <source>
        <dbReference type="SAM" id="Coils"/>
    </source>
</evidence>
<dbReference type="InterPro" id="IPR003660">
    <property type="entry name" value="HAMP_dom"/>
</dbReference>
<evidence type="ECO:0000313" key="11">
    <source>
        <dbReference type="EMBL" id="KHD84424.1"/>
    </source>
</evidence>
<dbReference type="SUPFAM" id="SSF58104">
    <property type="entry name" value="Methyl-accepting chemotaxis protein (MCP) signaling domain"/>
    <property type="match status" value="1"/>
</dbReference>
<dbReference type="PRINTS" id="PR00260">
    <property type="entry name" value="CHEMTRNSDUCR"/>
</dbReference>
<dbReference type="PANTHER" id="PTHR32089">
    <property type="entry name" value="METHYL-ACCEPTING CHEMOTAXIS PROTEIN MCPB"/>
    <property type="match status" value="1"/>
</dbReference>
<dbReference type="Gene3D" id="6.10.340.10">
    <property type="match status" value="1"/>
</dbReference>
<evidence type="ECO:0000256" key="3">
    <source>
        <dbReference type="ARBA" id="ARBA00023136"/>
    </source>
</evidence>
<dbReference type="Proteomes" id="UP000476934">
    <property type="component" value="Unassembled WGS sequence"/>
</dbReference>
<keyword evidence="4 6" id="KW-0807">Transducer</keyword>
<evidence type="ECO:0000313" key="14">
    <source>
        <dbReference type="Proteomes" id="UP000476934"/>
    </source>
</evidence>
<dbReference type="Gene3D" id="3.30.450.20">
    <property type="entry name" value="PAS domain"/>
    <property type="match status" value="1"/>
</dbReference>
<comment type="caution">
    <text evidence="11">The sequence shown here is derived from an EMBL/GenBank/DDBJ whole genome shotgun (WGS) entry which is preliminary data.</text>
</comment>
<reference evidence="11 13" key="1">
    <citation type="submission" date="2014-10" db="EMBL/GenBank/DDBJ databases">
        <title>Draft genome of phytase producing Bacillus ginsengihumi strain M2.11.</title>
        <authorList>
            <person name="Toymentseva A."/>
            <person name="Boulygina E.A."/>
            <person name="Kazakov S.V."/>
            <person name="Kayumov I."/>
            <person name="Suleimanova A.D."/>
            <person name="Mardanova A.M."/>
            <person name="Maria S.N."/>
            <person name="Sergey M.Y."/>
            <person name="Sharipova M.R."/>
        </authorList>
    </citation>
    <scope>NUCLEOTIDE SEQUENCE [LARGE SCALE GENOMIC DNA]</scope>
    <source>
        <strain evidence="11 13">M2.11</strain>
    </source>
</reference>
<keyword evidence="14" id="KW-1185">Reference proteome</keyword>
<evidence type="ECO:0000259" key="10">
    <source>
        <dbReference type="PROSITE" id="PS50885"/>
    </source>
</evidence>
<evidence type="ECO:0000256" key="5">
    <source>
        <dbReference type="ARBA" id="ARBA00029447"/>
    </source>
</evidence>
<dbReference type="Pfam" id="PF00672">
    <property type="entry name" value="HAMP"/>
    <property type="match status" value="1"/>
</dbReference>
<dbReference type="EMBL" id="JRUN01000061">
    <property type="protein sequence ID" value="KHD84424.1"/>
    <property type="molecule type" value="Genomic_DNA"/>
</dbReference>
<comment type="subcellular location">
    <subcellularLocation>
        <location evidence="1">Cell membrane</location>
    </subcellularLocation>
</comment>
<feature type="transmembrane region" description="Helical" evidence="8">
    <location>
        <begin position="12"/>
        <end position="35"/>
    </location>
</feature>
<evidence type="ECO:0000313" key="12">
    <source>
        <dbReference type="EMBL" id="NEY20791.1"/>
    </source>
</evidence>
<reference evidence="12 14" key="2">
    <citation type="submission" date="2020-02" db="EMBL/GenBank/DDBJ databases">
        <authorList>
            <person name="Feng H."/>
        </authorList>
    </citation>
    <scope>NUCLEOTIDE SEQUENCE [LARGE SCALE GENOMIC DNA]</scope>
    <source>
        <strain evidence="12 14">Gsoil 114</strain>
    </source>
</reference>
<dbReference type="GO" id="GO:0005886">
    <property type="term" value="C:plasma membrane"/>
    <property type="evidence" value="ECO:0007669"/>
    <property type="project" value="UniProtKB-SubCell"/>
</dbReference>
<dbReference type="Proteomes" id="UP000030588">
    <property type="component" value="Unassembled WGS sequence"/>
</dbReference>
<name>A0A0A6VD24_9BACI</name>
<feature type="domain" description="HAMP" evidence="10">
    <location>
        <begin position="322"/>
        <end position="374"/>
    </location>
</feature>
<feature type="coiled-coil region" evidence="7">
    <location>
        <begin position="429"/>
        <end position="491"/>
    </location>
</feature>
<feature type="transmembrane region" description="Helical" evidence="8">
    <location>
        <begin position="302"/>
        <end position="322"/>
    </location>
</feature>
<feature type="domain" description="Methyl-accepting transducer" evidence="9">
    <location>
        <begin position="393"/>
        <end position="650"/>
    </location>
</feature>
<dbReference type="Pfam" id="PF00015">
    <property type="entry name" value="MCPsignal"/>
    <property type="match status" value="1"/>
</dbReference>
<sequence length="689" mass="76821">MTKRRFSIRYKWSVFICTAILISLLSTVAFTYFTISGILKKDDRTQNETNASQAAEQINLELKGYKDSVEQLADLVSTDLSRKQSMANVEATIHTIQKNNKALVAAYYMDWNTGKLHISPYAKFDMDVRDTRTYKQLKANPETQWMDVYKDKVTGKIMTSIVTPVMYKGKMVGAVGYDIDLSTIGQARKKFEKDTASHLAILDAQGVVVTSFINGADGKNIKPSNSGKVEGVKDIESSSKLRSQFKWVEDAYKKQSGEYTLTWAGTKYNLYSTTIPTVNWKVVSFNPQKEIQVQLNKVQMTGLYSIIIGLMIGLICAFFLASRLTKIITNLRKTLAKTAKGDLVTEFVIHSNDEFGDLSKSYNEMLHHMRNLIINVGKNIYSVNETTSNLKMSTSENETAISEVSKAIEEIAVGAENQSDRIDRGSSIIQELSTEIEKLFNQSNAIAAEVDEATGRTQLGTERVKDLQTSYHQLEEAFQHVTNMIEQLNEKSKSISDVTGVINQIAEQTNLLSLNASIEAARAGESGKGFAVVANEVRNLAERSKESTNHIQQIINNVLEDTAELVNVMKKTNDISHNQKEAVTSVSQAMKELKTSLDTMLHSIKEETVSIQSIEEQKQLVIKMIEDIAEVSQETAASTEEISSSMEEQAALSSELARHTVHLSQLTENLQNEIGEFKVTGITKNNRAE</sequence>
<dbReference type="GO" id="GO:0004888">
    <property type="term" value="F:transmembrane signaling receptor activity"/>
    <property type="evidence" value="ECO:0007669"/>
    <property type="project" value="InterPro"/>
</dbReference>
<evidence type="ECO:0000256" key="1">
    <source>
        <dbReference type="ARBA" id="ARBA00004236"/>
    </source>
</evidence>
<evidence type="ECO:0000256" key="4">
    <source>
        <dbReference type="ARBA" id="ARBA00023224"/>
    </source>
</evidence>
<protein>
    <submittedName>
        <fullName evidence="11">Chemotaxis protein</fullName>
    </submittedName>
    <submittedName>
        <fullName evidence="12">HAMP domain-containing protein</fullName>
    </submittedName>
</protein>
<dbReference type="Pfam" id="PF22673">
    <property type="entry name" value="MCP-like_PDC_1"/>
    <property type="match status" value="1"/>
</dbReference>
<keyword evidence="3 8" id="KW-0472">Membrane</keyword>
<comment type="similarity">
    <text evidence="5">Belongs to the methyl-accepting chemotaxis (MCP) protein family.</text>
</comment>
<keyword evidence="8" id="KW-0812">Transmembrane</keyword>
<dbReference type="CDD" id="cd11386">
    <property type="entry name" value="MCP_signal"/>
    <property type="match status" value="1"/>
</dbReference>
<dbReference type="OrthoDB" id="9760371at2"/>
<evidence type="ECO:0000256" key="6">
    <source>
        <dbReference type="PROSITE-ProRule" id="PRU00284"/>
    </source>
</evidence>
<keyword evidence="7" id="KW-0175">Coiled coil</keyword>
<evidence type="ECO:0000259" key="9">
    <source>
        <dbReference type="PROSITE" id="PS50111"/>
    </source>
</evidence>
<dbReference type="GO" id="GO:0006935">
    <property type="term" value="P:chemotaxis"/>
    <property type="evidence" value="ECO:0007669"/>
    <property type="project" value="InterPro"/>
</dbReference>